<proteinExistence type="predicted"/>
<dbReference type="Proteomes" id="UP000054928">
    <property type="component" value="Unassembled WGS sequence"/>
</dbReference>
<protein>
    <submittedName>
        <fullName evidence="1">Uncharacterized protein</fullName>
    </submittedName>
</protein>
<sequence length="206" mass="23741">MKHLSEGERHDDTVDRCGDLMRKQQSLSTKARSLDVNHRSSRRSMNFVEGVIAASEQVGAESKNNSRHDNILSNYKRRTPEELAEYSRLCEQRIANTRGKDLQDRQYALALERERQARSRAASEAAPAQAVQRLRKRREKLRRAAEAELEALVVQQESSLEAMNIVRMLSPRFLERAQFTPSIARYSAEDERIKCLLSSRNEGSYY</sequence>
<dbReference type="AlphaFoldDB" id="A0A0P1AHW9"/>
<evidence type="ECO:0000313" key="1">
    <source>
        <dbReference type="EMBL" id="CEG40480.1"/>
    </source>
</evidence>
<dbReference type="OrthoDB" id="65326at2759"/>
<reference evidence="2" key="1">
    <citation type="submission" date="2014-09" db="EMBL/GenBank/DDBJ databases">
        <authorList>
            <person name="Sharma Rahul"/>
            <person name="Thines Marco"/>
        </authorList>
    </citation>
    <scope>NUCLEOTIDE SEQUENCE [LARGE SCALE GENOMIC DNA]</scope>
</reference>
<dbReference type="EMBL" id="CCYD01000523">
    <property type="protein sequence ID" value="CEG40480.1"/>
    <property type="molecule type" value="Genomic_DNA"/>
</dbReference>
<accession>A0A0P1AHW9</accession>
<evidence type="ECO:0000313" key="2">
    <source>
        <dbReference type="Proteomes" id="UP000054928"/>
    </source>
</evidence>
<dbReference type="OMA" id="RQCEQRV"/>
<name>A0A0P1AHW9_PLAHL</name>
<dbReference type="RefSeq" id="XP_024576849.1">
    <property type="nucleotide sequence ID" value="XM_024726143.1"/>
</dbReference>
<keyword evidence="2" id="KW-1185">Reference proteome</keyword>
<organism evidence="1 2">
    <name type="scientific">Plasmopara halstedii</name>
    <name type="common">Downy mildew of sunflower</name>
    <dbReference type="NCBI Taxonomy" id="4781"/>
    <lineage>
        <taxon>Eukaryota</taxon>
        <taxon>Sar</taxon>
        <taxon>Stramenopiles</taxon>
        <taxon>Oomycota</taxon>
        <taxon>Peronosporomycetes</taxon>
        <taxon>Peronosporales</taxon>
        <taxon>Peronosporaceae</taxon>
        <taxon>Plasmopara</taxon>
    </lineage>
</organism>
<dbReference type="GeneID" id="36405732"/>